<dbReference type="RefSeq" id="WP_155108854.1">
    <property type="nucleotide sequence ID" value="NZ_WMJZ01000018.1"/>
</dbReference>
<dbReference type="Proteomes" id="UP000477739">
    <property type="component" value="Unassembled WGS sequence"/>
</dbReference>
<reference evidence="1 2" key="1">
    <citation type="submission" date="2019-11" db="EMBL/GenBank/DDBJ databases">
        <title>Escherichia alba sp. nov. isolated from the gut of plastic-eating superworms Zophobas atratus.</title>
        <authorList>
            <person name="Yang Y."/>
        </authorList>
    </citation>
    <scope>NUCLEOTIDE SEQUENCE [LARGE SCALE GENOMIC DNA]</scope>
    <source>
        <strain evidence="2">BIT-B35</strain>
    </source>
</reference>
<evidence type="ECO:0000313" key="1">
    <source>
        <dbReference type="EMBL" id="MTH47250.1"/>
    </source>
</evidence>
<accession>A0A6L6IQH4</accession>
<dbReference type="Pfam" id="PF19759">
    <property type="entry name" value="DUF6246"/>
    <property type="match status" value="1"/>
</dbReference>
<keyword evidence="2" id="KW-1185">Reference proteome</keyword>
<dbReference type="EMBL" id="WMJZ01000018">
    <property type="protein sequence ID" value="MTH47250.1"/>
    <property type="molecule type" value="Genomic_DNA"/>
</dbReference>
<evidence type="ECO:0000313" key="2">
    <source>
        <dbReference type="Proteomes" id="UP000477739"/>
    </source>
</evidence>
<gene>
    <name evidence="1" type="ORF">GJV78_13470</name>
</gene>
<name>A0A6L6IQH4_9ENTR</name>
<protein>
    <submittedName>
        <fullName evidence="1">Uncharacterized protein</fullName>
    </submittedName>
</protein>
<sequence length="226" mass="25105">MKPLIEIGEMRLSEAREGGKDYVFKPSFAAMSSIGSPAEIVAIFSLIHGSEVNELLGKASLLNGKLPANIINTVLQRAADEILTSAMQVMHCCYTGSADLQPLIGEWKGWSRYVVYRPGLLPRGDIIVLAQQLMQHGIIGKAKIRRLQRHEANEYSNEFRAIDYIVAACNHFGISREEAAGMTMTEFTLRLAAKYPNEKGMTREEYDSVADAYLARQAARRARAAR</sequence>
<comment type="caution">
    <text evidence="1">The sequence shown here is derived from an EMBL/GenBank/DDBJ whole genome shotgun (WGS) entry which is preliminary data.</text>
</comment>
<organism evidence="1 2">
    <name type="scientific">Intestinirhabdus alba</name>
    <dbReference type="NCBI Taxonomy" id="2899544"/>
    <lineage>
        <taxon>Bacteria</taxon>
        <taxon>Pseudomonadati</taxon>
        <taxon>Pseudomonadota</taxon>
        <taxon>Gammaproteobacteria</taxon>
        <taxon>Enterobacterales</taxon>
        <taxon>Enterobacteriaceae</taxon>
        <taxon>Intestinirhabdus</taxon>
    </lineage>
</organism>
<dbReference type="AlphaFoldDB" id="A0A6L6IQH4"/>
<proteinExistence type="predicted"/>
<dbReference type="InterPro" id="IPR046213">
    <property type="entry name" value="DUF6246"/>
</dbReference>
<dbReference type="OrthoDB" id="8793870at2"/>